<proteinExistence type="predicted"/>
<sequence>MGWLIFLIVVVVLVGVGFTLRKTFSREIDRYKRIRRSQKGE</sequence>
<evidence type="ECO:0000313" key="2">
    <source>
        <dbReference type="Proteomes" id="UP000521748"/>
    </source>
</evidence>
<reference evidence="1 2" key="1">
    <citation type="submission" date="2020-07" db="EMBL/GenBank/DDBJ databases">
        <title>Sequencing the genomes of 1000 actinobacteria strains.</title>
        <authorList>
            <person name="Klenk H.-P."/>
        </authorList>
    </citation>
    <scope>NUCLEOTIDE SEQUENCE [LARGE SCALE GENOMIC DNA]</scope>
    <source>
        <strain evidence="1 2">DSM 102047</strain>
    </source>
</reference>
<protein>
    <submittedName>
        <fullName evidence="1">Septation ring formation regulator EzrA</fullName>
    </submittedName>
</protein>
<dbReference type="RefSeq" id="WP_281360577.1">
    <property type="nucleotide sequence ID" value="NZ_JACBYQ010000001.1"/>
</dbReference>
<evidence type="ECO:0000313" key="1">
    <source>
        <dbReference type="EMBL" id="NYE95275.1"/>
    </source>
</evidence>
<dbReference type="AlphaFoldDB" id="A0A7Y9LTF2"/>
<dbReference type="EMBL" id="JACBYQ010000001">
    <property type="protein sequence ID" value="NYE95275.1"/>
    <property type="molecule type" value="Genomic_DNA"/>
</dbReference>
<organism evidence="1 2">
    <name type="scientific">Psychromicrobium silvestre</name>
    <dbReference type="NCBI Taxonomy" id="1645614"/>
    <lineage>
        <taxon>Bacteria</taxon>
        <taxon>Bacillati</taxon>
        <taxon>Actinomycetota</taxon>
        <taxon>Actinomycetes</taxon>
        <taxon>Micrococcales</taxon>
        <taxon>Micrococcaceae</taxon>
        <taxon>Psychromicrobium</taxon>
    </lineage>
</organism>
<name>A0A7Y9LTF2_9MICC</name>
<gene>
    <name evidence="1" type="ORF">FHU41_001496</name>
</gene>
<dbReference type="Proteomes" id="UP000521748">
    <property type="component" value="Unassembled WGS sequence"/>
</dbReference>
<accession>A0A7Y9LTF2</accession>
<comment type="caution">
    <text evidence="1">The sequence shown here is derived from an EMBL/GenBank/DDBJ whole genome shotgun (WGS) entry which is preliminary data.</text>
</comment>
<keyword evidence="2" id="KW-1185">Reference proteome</keyword>